<protein>
    <submittedName>
        <fullName evidence="12">Uncharacterized protein, isoform C</fullName>
    </submittedName>
</protein>
<dbReference type="eggNOG" id="KOG2179">
    <property type="taxonomic scope" value="Eukaryota"/>
</dbReference>
<dbReference type="Pfam" id="PF10405">
    <property type="entry name" value="BHD_3"/>
    <property type="match status" value="1"/>
</dbReference>
<evidence type="ECO:0000256" key="1">
    <source>
        <dbReference type="ARBA" id="ARBA00004123"/>
    </source>
</evidence>
<dbReference type="GO" id="GO:0000111">
    <property type="term" value="C:nucleotide-excision repair factor 2 complex"/>
    <property type="evidence" value="ECO:0007669"/>
    <property type="project" value="TreeGrafter"/>
</dbReference>
<feature type="domain" description="Rad4 beta-hairpin" evidence="9">
    <location>
        <begin position="1099"/>
        <end position="1151"/>
    </location>
</feature>
<dbReference type="PANTHER" id="PTHR12135">
    <property type="entry name" value="DNA REPAIR PROTEIN XP-C / RAD4"/>
    <property type="match status" value="1"/>
</dbReference>
<proteinExistence type="inferred from homology"/>
<feature type="compositionally biased region" description="Basic residues" evidence="8">
    <location>
        <begin position="289"/>
        <end position="302"/>
    </location>
</feature>
<gene>
    <name evidence="12" type="primary">Dyak\GE13643</name>
    <name evidence="12" type="synonym">dyak_GLEANR_13835</name>
    <name evidence="12" type="synonym">GE13643</name>
    <name evidence="12" type="ORF">Dyak_GE13643</name>
</gene>
<feature type="compositionally biased region" description="Acidic residues" evidence="8">
    <location>
        <begin position="31"/>
        <end position="43"/>
    </location>
</feature>
<dbReference type="FunFam" id="3.30.70.2460:FF:000001">
    <property type="entry name" value="DNA repair protein Rad4 family"/>
    <property type="match status" value="1"/>
</dbReference>
<evidence type="ECO:0000256" key="3">
    <source>
        <dbReference type="ARBA" id="ARBA00022553"/>
    </source>
</evidence>
<dbReference type="Gene3D" id="2.20.20.110">
    <property type="entry name" value="Rad4, beta-hairpin domain BHD1"/>
    <property type="match status" value="1"/>
</dbReference>
<reference evidence="12 13" key="1">
    <citation type="journal article" date="2007" name="Nature">
        <title>Evolution of genes and genomes on the Drosophila phylogeny.</title>
        <authorList>
            <consortium name="Drosophila 12 Genomes Consortium"/>
            <person name="Clark A.G."/>
            <person name="Eisen M.B."/>
            <person name="Smith D.R."/>
            <person name="Bergman C.M."/>
            <person name="Oliver B."/>
            <person name="Markow T.A."/>
            <person name="Kaufman T.C."/>
            <person name="Kellis M."/>
            <person name="Gelbart W."/>
            <person name="Iyer V.N."/>
            <person name="Pollard D.A."/>
            <person name="Sackton T.B."/>
            <person name="Larracuente A.M."/>
            <person name="Singh N.D."/>
            <person name="Abad J.P."/>
            <person name="Abt D.N."/>
            <person name="Adryan B."/>
            <person name="Aguade M."/>
            <person name="Akashi H."/>
            <person name="Anderson W.W."/>
            <person name="Aquadro C.F."/>
            <person name="Ardell D.H."/>
            <person name="Arguello R."/>
            <person name="Artieri C.G."/>
            <person name="Barbash D.A."/>
            <person name="Barker D."/>
            <person name="Barsanti P."/>
            <person name="Batterham P."/>
            <person name="Batzoglou S."/>
            <person name="Begun D."/>
            <person name="Bhutkar A."/>
            <person name="Blanco E."/>
            <person name="Bosak S.A."/>
            <person name="Bradley R.K."/>
            <person name="Brand A.D."/>
            <person name="Brent M.R."/>
            <person name="Brooks A.N."/>
            <person name="Brown R.H."/>
            <person name="Butlin R.K."/>
            <person name="Caggese C."/>
            <person name="Calvi B.R."/>
            <person name="Bernardo de Carvalho A."/>
            <person name="Caspi A."/>
            <person name="Castrezana S."/>
            <person name="Celniker S.E."/>
            <person name="Chang J.L."/>
            <person name="Chapple C."/>
            <person name="Chatterji S."/>
            <person name="Chinwalla A."/>
            <person name="Civetta A."/>
            <person name="Clifton S.W."/>
            <person name="Comeron J.M."/>
            <person name="Costello J.C."/>
            <person name="Coyne J.A."/>
            <person name="Daub J."/>
            <person name="David R.G."/>
            <person name="Delcher A.L."/>
            <person name="Delehaunty K."/>
            <person name="Do C.B."/>
            <person name="Ebling H."/>
            <person name="Edwards K."/>
            <person name="Eickbush T."/>
            <person name="Evans J.D."/>
            <person name="Filipski A."/>
            <person name="Findeiss S."/>
            <person name="Freyhult E."/>
            <person name="Fulton L."/>
            <person name="Fulton R."/>
            <person name="Garcia A.C."/>
            <person name="Gardiner A."/>
            <person name="Garfield D.A."/>
            <person name="Garvin B.E."/>
            <person name="Gibson G."/>
            <person name="Gilbert D."/>
            <person name="Gnerre S."/>
            <person name="Godfrey J."/>
            <person name="Good R."/>
            <person name="Gotea V."/>
            <person name="Gravely B."/>
            <person name="Greenberg A.J."/>
            <person name="Griffiths-Jones S."/>
            <person name="Gross S."/>
            <person name="Guigo R."/>
            <person name="Gustafson E.A."/>
            <person name="Haerty W."/>
            <person name="Hahn M.W."/>
            <person name="Halligan D.L."/>
            <person name="Halpern A.L."/>
            <person name="Halter G.M."/>
            <person name="Han M.V."/>
            <person name="Heger A."/>
            <person name="Hillier L."/>
            <person name="Hinrichs A.S."/>
            <person name="Holmes I."/>
            <person name="Hoskins R.A."/>
            <person name="Hubisz M.J."/>
            <person name="Hultmark D."/>
            <person name="Huntley M.A."/>
            <person name="Jaffe D.B."/>
            <person name="Jagadeeshan S."/>
            <person name="Jeck W.R."/>
            <person name="Johnson J."/>
            <person name="Jones C.D."/>
            <person name="Jordan W.C."/>
            <person name="Karpen G.H."/>
            <person name="Kataoka E."/>
            <person name="Keightley P.D."/>
            <person name="Kheradpour P."/>
            <person name="Kirkness E.F."/>
            <person name="Koerich L.B."/>
            <person name="Kristiansen K."/>
            <person name="Kudrna D."/>
            <person name="Kulathinal R.J."/>
            <person name="Kumar S."/>
            <person name="Kwok R."/>
            <person name="Lander E."/>
            <person name="Langley C.H."/>
            <person name="Lapoint R."/>
            <person name="Lazzaro B.P."/>
            <person name="Lee S.J."/>
            <person name="Levesque L."/>
            <person name="Li R."/>
            <person name="Lin C.F."/>
            <person name="Lin M.F."/>
            <person name="Lindblad-Toh K."/>
            <person name="Llopart A."/>
            <person name="Long M."/>
            <person name="Low L."/>
            <person name="Lozovsky E."/>
            <person name="Lu J."/>
            <person name="Luo M."/>
            <person name="Machado C.A."/>
            <person name="Makalowski W."/>
            <person name="Marzo M."/>
            <person name="Matsuda M."/>
            <person name="Matzkin L."/>
            <person name="McAllister B."/>
            <person name="McBride C.S."/>
            <person name="McKernan B."/>
            <person name="McKernan K."/>
            <person name="Mendez-Lago M."/>
            <person name="Minx P."/>
            <person name="Mollenhauer M.U."/>
            <person name="Montooth K."/>
            <person name="Mount S.M."/>
            <person name="Mu X."/>
            <person name="Myers E."/>
            <person name="Negre B."/>
            <person name="Newfeld S."/>
            <person name="Nielsen R."/>
            <person name="Noor M.A."/>
            <person name="O'Grady P."/>
            <person name="Pachter L."/>
            <person name="Papaceit M."/>
            <person name="Parisi M.J."/>
            <person name="Parisi M."/>
            <person name="Parts L."/>
            <person name="Pedersen J.S."/>
            <person name="Pesole G."/>
            <person name="Phillippy A.M."/>
            <person name="Ponting C.P."/>
            <person name="Pop M."/>
            <person name="Porcelli D."/>
            <person name="Powell J.R."/>
            <person name="Prohaska S."/>
            <person name="Pruitt K."/>
            <person name="Puig M."/>
            <person name="Quesneville H."/>
            <person name="Ram K.R."/>
            <person name="Rand D."/>
            <person name="Rasmussen M.D."/>
            <person name="Reed L.K."/>
            <person name="Reenan R."/>
            <person name="Reily A."/>
            <person name="Remington K.A."/>
            <person name="Rieger T.T."/>
            <person name="Ritchie M.G."/>
            <person name="Robin C."/>
            <person name="Rogers Y.H."/>
            <person name="Rohde C."/>
            <person name="Rozas J."/>
            <person name="Rubenfield M.J."/>
            <person name="Ruiz A."/>
            <person name="Russo S."/>
            <person name="Salzberg S.L."/>
            <person name="Sanchez-Gracia A."/>
            <person name="Saranga D.J."/>
            <person name="Sato H."/>
            <person name="Schaeffer S.W."/>
            <person name="Schatz M.C."/>
            <person name="Schlenke T."/>
            <person name="Schwartz R."/>
            <person name="Segarra C."/>
            <person name="Singh R.S."/>
            <person name="Sirot L."/>
            <person name="Sirota M."/>
            <person name="Sisneros N.B."/>
            <person name="Smith C.D."/>
            <person name="Smith T.F."/>
            <person name="Spieth J."/>
            <person name="Stage D.E."/>
            <person name="Stark A."/>
            <person name="Stephan W."/>
            <person name="Strausberg R.L."/>
            <person name="Strempel S."/>
            <person name="Sturgill D."/>
            <person name="Sutton G."/>
            <person name="Sutton G.G."/>
            <person name="Tao W."/>
            <person name="Teichmann S."/>
            <person name="Tobari Y.N."/>
            <person name="Tomimura Y."/>
            <person name="Tsolas J.M."/>
            <person name="Valente V.L."/>
            <person name="Venter E."/>
            <person name="Venter J.C."/>
            <person name="Vicario S."/>
            <person name="Vieira F.G."/>
            <person name="Vilella A.J."/>
            <person name="Villasante A."/>
            <person name="Walenz B."/>
            <person name="Wang J."/>
            <person name="Wasserman M."/>
            <person name="Watts T."/>
            <person name="Wilson D."/>
            <person name="Wilson R.K."/>
            <person name="Wing R.A."/>
            <person name="Wolfner M.F."/>
            <person name="Wong A."/>
            <person name="Wong G.K."/>
            <person name="Wu C.I."/>
            <person name="Wu G."/>
            <person name="Yamamoto D."/>
            <person name="Yang H.P."/>
            <person name="Yang S.P."/>
            <person name="Yorke J.A."/>
            <person name="Yoshida K."/>
            <person name="Zdobnov E."/>
            <person name="Zhang P."/>
            <person name="Zhang Y."/>
            <person name="Zimin A.V."/>
            <person name="Baldwin J."/>
            <person name="Abdouelleil A."/>
            <person name="Abdulkadir J."/>
            <person name="Abebe A."/>
            <person name="Abera B."/>
            <person name="Abreu J."/>
            <person name="Acer S.C."/>
            <person name="Aftuck L."/>
            <person name="Alexander A."/>
            <person name="An P."/>
            <person name="Anderson E."/>
            <person name="Anderson S."/>
            <person name="Arachi H."/>
            <person name="Azer M."/>
            <person name="Bachantsang P."/>
            <person name="Barry A."/>
            <person name="Bayul T."/>
            <person name="Berlin A."/>
            <person name="Bessette D."/>
            <person name="Bloom T."/>
            <person name="Blye J."/>
            <person name="Boguslavskiy L."/>
            <person name="Bonnet C."/>
            <person name="Boukhgalter B."/>
            <person name="Bourzgui I."/>
            <person name="Brown A."/>
            <person name="Cahill P."/>
            <person name="Channer S."/>
            <person name="Cheshatsang Y."/>
            <person name="Chuda L."/>
            <person name="Citroen M."/>
            <person name="Collymore A."/>
            <person name="Cooke P."/>
            <person name="Costello M."/>
            <person name="D'Aco K."/>
            <person name="Daza R."/>
            <person name="De Haan G."/>
            <person name="DeGray S."/>
            <person name="DeMaso C."/>
            <person name="Dhargay N."/>
            <person name="Dooley K."/>
            <person name="Dooley E."/>
            <person name="Doricent M."/>
            <person name="Dorje P."/>
            <person name="Dorjee K."/>
            <person name="Dupes A."/>
            <person name="Elong R."/>
            <person name="Falk J."/>
            <person name="Farina A."/>
            <person name="Faro S."/>
            <person name="Ferguson D."/>
            <person name="Fisher S."/>
            <person name="Foley C.D."/>
            <person name="Franke A."/>
            <person name="Friedrich D."/>
            <person name="Gadbois L."/>
            <person name="Gearin G."/>
            <person name="Gearin C.R."/>
            <person name="Giannoukos G."/>
            <person name="Goode T."/>
            <person name="Graham J."/>
            <person name="Grandbois E."/>
            <person name="Grewal S."/>
            <person name="Gyaltsen K."/>
            <person name="Hafez N."/>
            <person name="Hagos B."/>
            <person name="Hall J."/>
            <person name="Henson C."/>
            <person name="Hollinger A."/>
            <person name="Honan T."/>
            <person name="Huard M.D."/>
            <person name="Hughes L."/>
            <person name="Hurhula B."/>
            <person name="Husby M.E."/>
            <person name="Kamat A."/>
            <person name="Kanga B."/>
            <person name="Kashin S."/>
            <person name="Khazanovich D."/>
            <person name="Kisner P."/>
            <person name="Lance K."/>
            <person name="Lara M."/>
            <person name="Lee W."/>
            <person name="Lennon N."/>
            <person name="Letendre F."/>
            <person name="LeVine R."/>
            <person name="Lipovsky A."/>
            <person name="Liu X."/>
            <person name="Liu J."/>
            <person name="Liu S."/>
            <person name="Lokyitsang T."/>
            <person name="Lokyitsang Y."/>
            <person name="Lubonja R."/>
            <person name="Lui A."/>
            <person name="MacDonald P."/>
            <person name="Magnisalis V."/>
            <person name="Maru K."/>
            <person name="Matthews C."/>
            <person name="McCusker W."/>
            <person name="McDonough S."/>
            <person name="Mehta T."/>
            <person name="Meldrim J."/>
            <person name="Meneus L."/>
            <person name="Mihai O."/>
            <person name="Mihalev A."/>
            <person name="Mihova T."/>
            <person name="Mittelman R."/>
            <person name="Mlenga V."/>
            <person name="Montmayeur A."/>
            <person name="Mulrain L."/>
            <person name="Navidi A."/>
            <person name="Naylor J."/>
            <person name="Negash T."/>
            <person name="Nguyen T."/>
            <person name="Nguyen N."/>
            <person name="Nicol R."/>
            <person name="Norbu C."/>
            <person name="Norbu N."/>
            <person name="Novod N."/>
            <person name="O'Neill B."/>
            <person name="Osman S."/>
            <person name="Markiewicz E."/>
            <person name="Oyono O.L."/>
            <person name="Patti C."/>
            <person name="Phunkhang P."/>
            <person name="Pierre F."/>
            <person name="Priest M."/>
            <person name="Raghuraman S."/>
            <person name="Rege F."/>
            <person name="Reyes R."/>
            <person name="Rise C."/>
            <person name="Rogov P."/>
            <person name="Ross K."/>
            <person name="Ryan E."/>
            <person name="Settipalli S."/>
            <person name="Shea T."/>
            <person name="Sherpa N."/>
            <person name="Shi L."/>
            <person name="Shih D."/>
            <person name="Sparrow T."/>
            <person name="Spaulding J."/>
            <person name="Stalker J."/>
            <person name="Stange-Thomann N."/>
            <person name="Stavropoulos S."/>
            <person name="Stone C."/>
            <person name="Strader C."/>
            <person name="Tesfaye S."/>
            <person name="Thomson T."/>
            <person name="Thoulutsang Y."/>
            <person name="Thoulutsang D."/>
            <person name="Topham K."/>
            <person name="Topping I."/>
            <person name="Tsamla T."/>
            <person name="Vassiliev H."/>
            <person name="Vo A."/>
            <person name="Wangchuk T."/>
            <person name="Wangdi T."/>
            <person name="Weiand M."/>
            <person name="Wilkinson J."/>
            <person name="Wilson A."/>
            <person name="Yadav S."/>
            <person name="Young G."/>
            <person name="Yu Q."/>
            <person name="Zembek L."/>
            <person name="Zhong D."/>
            <person name="Zimmer A."/>
            <person name="Zwirko Z."/>
            <person name="Jaffe D.B."/>
            <person name="Alvarez P."/>
            <person name="Brockman W."/>
            <person name="Butler J."/>
            <person name="Chin C."/>
            <person name="Gnerre S."/>
            <person name="Grabherr M."/>
            <person name="Kleber M."/>
            <person name="Mauceli E."/>
            <person name="MacCallum I."/>
        </authorList>
    </citation>
    <scope>NUCLEOTIDE SEQUENCE [LARGE SCALE GENOMIC DNA]</scope>
    <source>
        <strain evidence="13">Tai18E2 / Tucson 14021-0261.01</strain>
    </source>
</reference>
<keyword evidence="7" id="KW-0539">Nucleus</keyword>
<feature type="compositionally biased region" description="Low complexity" evidence="8">
    <location>
        <begin position="51"/>
        <end position="61"/>
    </location>
</feature>
<dbReference type="Proteomes" id="UP000002282">
    <property type="component" value="Chromosome 2R"/>
</dbReference>
<dbReference type="SMART" id="SM01031">
    <property type="entry name" value="BHD_2"/>
    <property type="match status" value="1"/>
</dbReference>
<dbReference type="SUPFAM" id="SSF54001">
    <property type="entry name" value="Cysteine proteinases"/>
    <property type="match status" value="1"/>
</dbReference>
<feature type="compositionally biased region" description="Basic and acidic residues" evidence="8">
    <location>
        <begin position="18"/>
        <end position="30"/>
    </location>
</feature>
<feature type="compositionally biased region" description="Polar residues" evidence="8">
    <location>
        <begin position="701"/>
        <end position="722"/>
    </location>
</feature>
<feature type="region of interest" description="Disordered" evidence="8">
    <location>
        <begin position="518"/>
        <end position="642"/>
    </location>
</feature>
<name>A0A0R1DQY8_DROYA</name>
<dbReference type="EMBL" id="CM000158">
    <property type="protein sequence ID" value="KRJ99655.1"/>
    <property type="molecule type" value="Genomic_DNA"/>
</dbReference>
<dbReference type="Gene3D" id="3.30.70.2460">
    <property type="entry name" value="Rad4, beta-hairpin domain BHD3"/>
    <property type="match status" value="1"/>
</dbReference>
<comment type="similarity">
    <text evidence="2">Belongs to the XPC family.</text>
</comment>
<evidence type="ECO:0000256" key="8">
    <source>
        <dbReference type="SAM" id="MobiDB-lite"/>
    </source>
</evidence>
<dbReference type="SMART" id="SM01030">
    <property type="entry name" value="BHD_1"/>
    <property type="match status" value="1"/>
</dbReference>
<feature type="region of interest" description="Disordered" evidence="8">
    <location>
        <begin position="258"/>
        <end position="341"/>
    </location>
</feature>
<evidence type="ECO:0000256" key="5">
    <source>
        <dbReference type="ARBA" id="ARBA00023125"/>
    </source>
</evidence>
<feature type="compositionally biased region" description="Low complexity" evidence="8">
    <location>
        <begin position="724"/>
        <end position="741"/>
    </location>
</feature>
<keyword evidence="5" id="KW-0238">DNA-binding</keyword>
<dbReference type="Pfam" id="PF10403">
    <property type="entry name" value="BHD_1"/>
    <property type="match status" value="1"/>
</dbReference>
<dbReference type="KEGG" id="dya:Dyak_GE13643"/>
<sequence length="1332" mass="149097">MSDEEEDSVSEGFSASEDEWKPSKDAKGGESSDDDDSDFDELQAEGGAAGSSGRSSAVAGKRGSDHKPPSGIKGSSVKKRKPTGQSLRSKLYNKYRPPPKTFQTSPSQQQENTPRASGSKNAKTPNESGARNQHDPADSSSESSVEDYLVNPADLDLHSTFFAAGQKEKSPAPQFDCNAGITNLSDSGSEDNNESSFEDKAGNAFDFRGLLENANSLERTRDALSKRNVTATPPRSQAATMDVNALLALGENQNYQSVEVEEREGNQRKKVGRGATAAPPTLDEPSRLSKTKSTRIKRHTKTRPVSTVVANAGDTDDSDFEEVADADLSSDQDDDGTPNISGDLEIHVGLEGLRPTKEQKTQHELEMALKRRLNKDIKDRQLLLHKVSLMCQIARSLKYNRLLGESDALMQAALKLLPSRNAYPTERGTELKYLQSFVTWFKTAIKLLSPNLYSEQPTATKKAILEALLEQIKRKEARCKQDMIFIFVALARGMGMHCRLIVNLQPMPLRPAASDLIPIKLRPDEKNKSQEVKSEEESEDEKPKKDKRAKKPADLKQEKVSSKSTISKEADKKINKTKPVSKPTTKGSENTKSSTVQKDKTEQSLSSKLVEKSKHQKAHTSSKSDTSFEDKPSTSFSSKCFQEEHSELGLAKKLIKPTLSSKLVVKSKHRSSFSSNQSDTSFEEKPSTSFSSKSLKEETAKLSSSKIYDNKASKPSVSSQLVGKSKQQIPSSSNKSSSKQTSFEEKPSTSKETIETKTKAQSSLLKRVTTQNISEAGDSKKSKMAPVETFSPVAGRTRRALVKPKTEEKPHVVGSPVIPKLMLSKVKQLNAKHSDTENANPAEKHLQEQHRTRETRSRSKSPKVLISPSFLRKKSDQADSISAPPKRQKGQETKAQISPNFLSEASQVRQLRSRGQKASTLAIPQLDGGDDVPLPKKRLRLEKLKNSQDSDDVFEPAKPVKKAPVLPKSVQNLRKDRRVMSTDDEGGTKIKRRADSSDMWVEVWSEVEEQWICIDLFKGKLHCVDTIRKNATPGLAYVFAFQDDQSLKDVTARYCANWSTTVRKGRVEKAWLDETITPYLGRRTKRDITEDDQLRRIHSDKPLPKSISEFKDHPLYVLERHLLKFQGLYPPDAPTLGFIRGEAVYSRDCVHLLHSRDIWLKSARVVKLGEQPYKVVKARPKWDKLTRTVIKDQPLEIFGYWQTQDYEPPTAENGIVPRNAYGNVELFKACMLPKKTVHLRLPGLIRICKKLNIDCANAVIGFDFHQGACHPMYDGFIVCEEFREVVTAAWEEDQQEQARKEQEKYETRVYGNWKKLIKGLLIRERLKKKYNF</sequence>
<feature type="domain" description="Rad4 beta-hairpin" evidence="11">
    <location>
        <begin position="1216"/>
        <end position="1290"/>
    </location>
</feature>
<feature type="region of interest" description="Disordered" evidence="8">
    <location>
        <begin position="165"/>
        <end position="200"/>
    </location>
</feature>
<dbReference type="GO" id="GO:0006298">
    <property type="term" value="P:mismatch repair"/>
    <property type="evidence" value="ECO:0007669"/>
    <property type="project" value="TreeGrafter"/>
</dbReference>
<feature type="region of interest" description="Disordered" evidence="8">
    <location>
        <begin position="1"/>
        <end position="151"/>
    </location>
</feature>
<dbReference type="Pfam" id="PF03835">
    <property type="entry name" value="Rad4"/>
    <property type="match status" value="1"/>
</dbReference>
<dbReference type="FunFam" id="2.20.20.110:FF:000001">
    <property type="entry name" value="DNA repair protein complementing XP-C cells"/>
    <property type="match status" value="1"/>
</dbReference>
<feature type="compositionally biased region" description="Polar residues" evidence="8">
    <location>
        <begin position="101"/>
        <end position="131"/>
    </location>
</feature>
<dbReference type="GO" id="GO:0003684">
    <property type="term" value="F:damaged DNA binding"/>
    <property type="evidence" value="ECO:0007669"/>
    <property type="project" value="InterPro"/>
</dbReference>
<evidence type="ECO:0000256" key="7">
    <source>
        <dbReference type="ARBA" id="ARBA00023242"/>
    </source>
</evidence>
<dbReference type="GO" id="GO:0006289">
    <property type="term" value="P:nucleotide-excision repair"/>
    <property type="evidence" value="ECO:0007669"/>
    <property type="project" value="InterPro"/>
</dbReference>
<dbReference type="InterPro" id="IPR004583">
    <property type="entry name" value="DNA_repair_Rad4"/>
</dbReference>
<dbReference type="OrthoDB" id="300780at2759"/>
<evidence type="ECO:0000256" key="2">
    <source>
        <dbReference type="ARBA" id="ARBA00009525"/>
    </source>
</evidence>
<feature type="region of interest" description="Disordered" evidence="8">
    <location>
        <begin position="660"/>
        <end position="934"/>
    </location>
</feature>
<keyword evidence="6" id="KW-0234">DNA repair</keyword>
<feature type="compositionally biased region" description="Polar residues" evidence="8">
    <location>
        <begin position="582"/>
        <end position="596"/>
    </location>
</feature>
<dbReference type="InterPro" id="IPR038765">
    <property type="entry name" value="Papain-like_cys_pep_sf"/>
</dbReference>
<dbReference type="Pfam" id="PF10404">
    <property type="entry name" value="BHD_2"/>
    <property type="match status" value="1"/>
</dbReference>
<dbReference type="GO" id="GO:0071942">
    <property type="term" value="C:XPC complex"/>
    <property type="evidence" value="ECO:0007669"/>
    <property type="project" value="TreeGrafter"/>
</dbReference>
<dbReference type="InterPro" id="IPR036985">
    <property type="entry name" value="Transglutaminase-like_sf"/>
</dbReference>
<evidence type="ECO:0000256" key="6">
    <source>
        <dbReference type="ARBA" id="ARBA00023204"/>
    </source>
</evidence>
<evidence type="ECO:0000313" key="13">
    <source>
        <dbReference type="Proteomes" id="UP000002282"/>
    </source>
</evidence>
<dbReference type="SMART" id="SM01032">
    <property type="entry name" value="BHD_3"/>
    <property type="match status" value="1"/>
</dbReference>
<keyword evidence="13" id="KW-1185">Reference proteome</keyword>
<dbReference type="PANTHER" id="PTHR12135:SF0">
    <property type="entry name" value="DNA REPAIR PROTEIN COMPLEMENTING XP-C CELLS"/>
    <property type="match status" value="1"/>
</dbReference>
<feature type="compositionally biased region" description="Basic and acidic residues" evidence="8">
    <location>
        <begin position="521"/>
        <end position="535"/>
    </location>
</feature>
<dbReference type="GO" id="GO:0005737">
    <property type="term" value="C:cytoplasm"/>
    <property type="evidence" value="ECO:0007669"/>
    <property type="project" value="TreeGrafter"/>
</dbReference>
<evidence type="ECO:0000256" key="4">
    <source>
        <dbReference type="ARBA" id="ARBA00022763"/>
    </source>
</evidence>
<dbReference type="InterPro" id="IPR018326">
    <property type="entry name" value="Rad4_beta-hairpin_dom1"/>
</dbReference>
<accession>A0A0R1DQY8</accession>
<dbReference type="InterPro" id="IPR018026">
    <property type="entry name" value="DNA_repair_Rad4-like"/>
</dbReference>
<evidence type="ECO:0000313" key="12">
    <source>
        <dbReference type="EMBL" id="KRJ99655.1"/>
    </source>
</evidence>
<dbReference type="NCBIfam" id="TIGR00605">
    <property type="entry name" value="rad4"/>
    <property type="match status" value="1"/>
</dbReference>
<dbReference type="Gene3D" id="3.90.260.10">
    <property type="entry name" value="Transglutaminase-like"/>
    <property type="match status" value="2"/>
</dbReference>
<dbReference type="GO" id="GO:0003697">
    <property type="term" value="F:single-stranded DNA binding"/>
    <property type="evidence" value="ECO:0007669"/>
    <property type="project" value="TreeGrafter"/>
</dbReference>
<evidence type="ECO:0000259" key="11">
    <source>
        <dbReference type="SMART" id="SM01032"/>
    </source>
</evidence>
<dbReference type="FunFam" id="3.90.260.10:FF:000022">
    <property type="entry name" value="DNA repair protein complementing XP-C cells homolog"/>
    <property type="match status" value="1"/>
</dbReference>
<keyword evidence="4" id="KW-0227">DNA damage</keyword>
<keyword evidence="3" id="KW-0597">Phosphoprotein</keyword>
<dbReference type="InterPro" id="IPR018328">
    <property type="entry name" value="Rad4_beta-hairpin_dom3"/>
</dbReference>
<dbReference type="InterPro" id="IPR018325">
    <property type="entry name" value="Rad4/PNGase_transGLS-fold"/>
</dbReference>
<feature type="compositionally biased region" description="Acidic residues" evidence="8">
    <location>
        <begin position="314"/>
        <end position="336"/>
    </location>
</feature>
<reference evidence="12 13" key="2">
    <citation type="journal article" date="2007" name="PLoS Biol.">
        <title>Principles of genome evolution in the Drosophila melanogaster species group.</title>
        <authorList>
            <person name="Ranz J.M."/>
            <person name="Maurin D."/>
            <person name="Chan Y.S."/>
            <person name="von Grotthuss M."/>
            <person name="Hillier L.W."/>
            <person name="Roote J."/>
            <person name="Ashburner M."/>
            <person name="Bergman C.M."/>
        </authorList>
    </citation>
    <scope>NUCLEOTIDE SEQUENCE [LARGE SCALE GENOMIC DNA]</scope>
    <source>
        <strain evidence="13">Tai18E2 / Tucson 14021-0261.01</strain>
    </source>
</reference>
<feature type="compositionally biased region" description="Basic and acidic residues" evidence="8">
    <location>
        <begin position="551"/>
        <end position="574"/>
    </location>
</feature>
<feature type="domain" description="Rad4 beta-hairpin" evidence="10">
    <location>
        <begin position="1153"/>
        <end position="1209"/>
    </location>
</feature>
<evidence type="ECO:0000259" key="9">
    <source>
        <dbReference type="SMART" id="SM01030"/>
    </source>
</evidence>
<dbReference type="InterPro" id="IPR042488">
    <property type="entry name" value="Rad4_BHD3_sf"/>
</dbReference>
<dbReference type="InterPro" id="IPR018327">
    <property type="entry name" value="BHD_2"/>
</dbReference>
<feature type="compositionally biased region" description="Polar residues" evidence="8">
    <location>
        <begin position="893"/>
        <end position="910"/>
    </location>
</feature>
<comment type="subcellular location">
    <subcellularLocation>
        <location evidence="1">Nucleus</location>
    </subcellularLocation>
</comment>
<feature type="compositionally biased region" description="Basic and acidic residues" evidence="8">
    <location>
        <begin position="742"/>
        <end position="758"/>
    </location>
</feature>
<organism evidence="12 13">
    <name type="scientific">Drosophila yakuba</name>
    <name type="common">Fruit fly</name>
    <dbReference type="NCBI Taxonomy" id="7245"/>
    <lineage>
        <taxon>Eukaryota</taxon>
        <taxon>Metazoa</taxon>
        <taxon>Ecdysozoa</taxon>
        <taxon>Arthropoda</taxon>
        <taxon>Hexapoda</taxon>
        <taxon>Insecta</taxon>
        <taxon>Pterygota</taxon>
        <taxon>Neoptera</taxon>
        <taxon>Endopterygota</taxon>
        <taxon>Diptera</taxon>
        <taxon>Brachycera</taxon>
        <taxon>Muscomorpha</taxon>
        <taxon>Ephydroidea</taxon>
        <taxon>Drosophilidae</taxon>
        <taxon>Drosophila</taxon>
        <taxon>Sophophora</taxon>
    </lineage>
</organism>
<evidence type="ECO:0000259" key="10">
    <source>
        <dbReference type="SMART" id="SM01031"/>
    </source>
</evidence>
<dbReference type="SMR" id="A0A0R1DQY8"/>
<feature type="compositionally biased region" description="Polar residues" evidence="8">
    <location>
        <begin position="760"/>
        <end position="774"/>
    </location>
</feature>
<feature type="compositionally biased region" description="Basic and acidic residues" evidence="8">
    <location>
        <begin position="832"/>
        <end position="857"/>
    </location>
</feature>